<dbReference type="PANTHER" id="PTHR12526">
    <property type="entry name" value="GLYCOSYLTRANSFERASE"/>
    <property type="match status" value="1"/>
</dbReference>
<keyword evidence="2" id="KW-0808">Transferase</keyword>
<dbReference type="STRING" id="1789224.BFG52_00580"/>
<dbReference type="EMBL" id="CP016895">
    <property type="protein sequence ID" value="AOA56999.1"/>
    <property type="molecule type" value="Genomic_DNA"/>
</dbReference>
<evidence type="ECO:0000313" key="2">
    <source>
        <dbReference type="EMBL" id="AOA56999.1"/>
    </source>
</evidence>
<feature type="domain" description="Glycosyltransferase subfamily 4-like N-terminal" evidence="1">
    <location>
        <begin position="8"/>
        <end position="158"/>
    </location>
</feature>
<dbReference type="Pfam" id="PF13692">
    <property type="entry name" value="Glyco_trans_1_4"/>
    <property type="match status" value="1"/>
</dbReference>
<evidence type="ECO:0000313" key="3">
    <source>
        <dbReference type="Proteomes" id="UP000093391"/>
    </source>
</evidence>
<sequence length="386" mass="43205">MHNTQKVVLIGTTAASIYGFRRDLILQLIAAGHEVYTFISEYQPDDLLKIAQLGAKPCCYPLSRGGLNPFADLQSFYYLVKHIRQIKPDIVLSYFAKPVIYGTLAAKFVGVAKVIAMLEGLGYTFTERPEGFSHKAKLVRAVQIFLYRLALPRVDDMIFLNSDDQHDLVERYALAIPRCHVLGGIGLNLKHYQFSKAPIDAMNFLFIGRLLREKGIFEFIEAIRIVKARYPHVSFTVLGGLDAQNMGALSQATLTQLVAEQLFTYPGHVADVRPWIEACSVFVLPSYREGVPRSTQEAMAMGRAIISTDVAGCRETVIHGQNGFLVPAWDAQALAEQMCYFVENPEMVAAMGLESYKIAQQRFDVAQVNLKIFQIMGLSEFHEKIS</sequence>
<dbReference type="GO" id="GO:0016757">
    <property type="term" value="F:glycosyltransferase activity"/>
    <property type="evidence" value="ECO:0007669"/>
    <property type="project" value="TreeGrafter"/>
</dbReference>
<dbReference type="SUPFAM" id="SSF53756">
    <property type="entry name" value="UDP-Glycosyltransferase/glycogen phosphorylase"/>
    <property type="match status" value="1"/>
</dbReference>
<protein>
    <submittedName>
        <fullName evidence="2">Glycosyltransferase family 1 protein</fullName>
    </submittedName>
</protein>
<dbReference type="InterPro" id="IPR028098">
    <property type="entry name" value="Glyco_trans_4-like_N"/>
</dbReference>
<reference evidence="2 3" key="1">
    <citation type="submission" date="2016-08" db="EMBL/GenBank/DDBJ databases">
        <authorList>
            <person name="Seilhamer J.J."/>
        </authorList>
    </citation>
    <scope>NUCLEOTIDE SEQUENCE [LARGE SCALE GENOMIC DNA]</scope>
    <source>
        <strain evidence="2 3">BRTC-1</strain>
    </source>
</reference>
<dbReference type="Pfam" id="PF13477">
    <property type="entry name" value="Glyco_trans_4_2"/>
    <property type="match status" value="1"/>
</dbReference>
<evidence type="ECO:0000259" key="1">
    <source>
        <dbReference type="Pfam" id="PF13477"/>
    </source>
</evidence>
<dbReference type="AlphaFoldDB" id="A0A1B2LVQ3"/>
<dbReference type="Proteomes" id="UP000093391">
    <property type="component" value="Chromosome"/>
</dbReference>
<proteinExistence type="predicted"/>
<dbReference type="Gene3D" id="3.40.50.2000">
    <property type="entry name" value="Glycogen Phosphorylase B"/>
    <property type="match status" value="2"/>
</dbReference>
<keyword evidence="3" id="KW-1185">Reference proteome</keyword>
<organism evidence="2 3">
    <name type="scientific">Acinetobacter larvae</name>
    <dbReference type="NCBI Taxonomy" id="1789224"/>
    <lineage>
        <taxon>Bacteria</taxon>
        <taxon>Pseudomonadati</taxon>
        <taxon>Pseudomonadota</taxon>
        <taxon>Gammaproteobacteria</taxon>
        <taxon>Moraxellales</taxon>
        <taxon>Moraxellaceae</taxon>
        <taxon>Acinetobacter</taxon>
    </lineage>
</organism>
<dbReference type="PANTHER" id="PTHR12526:SF638">
    <property type="entry name" value="SPORE COAT PROTEIN SA"/>
    <property type="match status" value="1"/>
</dbReference>
<dbReference type="OrthoDB" id="9775208at2"/>
<dbReference type="KEGG" id="ala:BFG52_00580"/>
<accession>A0A1B2LVQ3</accession>
<dbReference type="RefSeq" id="WP_067551209.1">
    <property type="nucleotide sequence ID" value="NZ_CP016895.1"/>
</dbReference>
<name>A0A1B2LVQ3_9GAMM</name>
<dbReference type="CDD" id="cd03808">
    <property type="entry name" value="GT4_CapM-like"/>
    <property type="match status" value="1"/>
</dbReference>
<gene>
    <name evidence="2" type="ORF">BFG52_00580</name>
</gene>